<proteinExistence type="predicted"/>
<accession>C6LK00</accession>
<dbReference type="OrthoDB" id="1851235at2"/>
<dbReference type="Proteomes" id="UP000005561">
    <property type="component" value="Unassembled WGS sequence"/>
</dbReference>
<dbReference type="RefSeq" id="WP_006863750.1">
    <property type="nucleotide sequence ID" value="NZ_ACCL02000022.1"/>
</dbReference>
<dbReference type="EMBL" id="ACCL02000022">
    <property type="protein sequence ID" value="EET59078.1"/>
    <property type="molecule type" value="Genomic_DNA"/>
</dbReference>
<dbReference type="STRING" id="168384.SAMN05660368_03348"/>
<comment type="caution">
    <text evidence="1">The sequence shown here is derived from an EMBL/GenBank/DDBJ whole genome shotgun (WGS) entry which is preliminary data.</text>
</comment>
<evidence type="ECO:0000313" key="1">
    <source>
        <dbReference type="EMBL" id="EET59078.1"/>
    </source>
</evidence>
<sequence length="143" mass="16898">MVAIFCIDDRKGMMFNHRRQSRDSIVCEDILKECKGRKLYMSAYSKAIFPEDSEVDILIAEDGACLDTAEAEDFYFIEDANMIGDESKMKKLILYHWNRRYPADTYFPLELSEENWELAERTEFRGSSHEKITKEIYNRRENG</sequence>
<dbReference type="eggNOG" id="ENOG50334UU">
    <property type="taxonomic scope" value="Bacteria"/>
</dbReference>
<organism evidence="1 2">
    <name type="scientific">Marvinbryantia formatexigens DSM 14469</name>
    <dbReference type="NCBI Taxonomy" id="478749"/>
    <lineage>
        <taxon>Bacteria</taxon>
        <taxon>Bacillati</taxon>
        <taxon>Bacillota</taxon>
        <taxon>Clostridia</taxon>
        <taxon>Lachnospirales</taxon>
        <taxon>Lachnospiraceae</taxon>
        <taxon>Marvinbryantia</taxon>
    </lineage>
</organism>
<reference evidence="1" key="1">
    <citation type="submission" date="2009-07" db="EMBL/GenBank/DDBJ databases">
        <authorList>
            <person name="Weinstock G."/>
            <person name="Sodergren E."/>
            <person name="Clifton S."/>
            <person name="Fulton L."/>
            <person name="Fulton B."/>
            <person name="Courtney L."/>
            <person name="Fronick C."/>
            <person name="Harrison M."/>
            <person name="Strong C."/>
            <person name="Farmer C."/>
            <person name="Delahaunty K."/>
            <person name="Markovic C."/>
            <person name="Hall O."/>
            <person name="Minx P."/>
            <person name="Tomlinson C."/>
            <person name="Mitreva M."/>
            <person name="Nelson J."/>
            <person name="Hou S."/>
            <person name="Wollam A."/>
            <person name="Pepin K.H."/>
            <person name="Johnson M."/>
            <person name="Bhonagiri V."/>
            <person name="Nash W.E."/>
            <person name="Warren W."/>
            <person name="Chinwalla A."/>
            <person name="Mardis E.R."/>
            <person name="Wilson R.K."/>
        </authorList>
    </citation>
    <scope>NUCLEOTIDE SEQUENCE [LARGE SCALE GENOMIC DNA]</scope>
    <source>
        <strain evidence="1">DSM 14469</strain>
    </source>
</reference>
<gene>
    <name evidence="1" type="ORF">BRYFOR_08987</name>
</gene>
<evidence type="ECO:0000313" key="2">
    <source>
        <dbReference type="Proteomes" id="UP000005561"/>
    </source>
</evidence>
<dbReference type="AlphaFoldDB" id="C6LK00"/>
<name>C6LK00_9FIRM</name>
<keyword evidence="2" id="KW-1185">Reference proteome</keyword>
<protein>
    <submittedName>
        <fullName evidence="1">Uncharacterized protein</fullName>
    </submittedName>
</protein>